<dbReference type="GO" id="GO:0003676">
    <property type="term" value="F:nucleic acid binding"/>
    <property type="evidence" value="ECO:0007669"/>
    <property type="project" value="InterPro"/>
</dbReference>
<dbReference type="EMBL" id="KF900646">
    <property type="protein sequence ID" value="AIF02319.1"/>
    <property type="molecule type" value="Genomic_DNA"/>
</dbReference>
<gene>
    <name evidence="8" type="primary">tfs</name>
</gene>
<feature type="zinc finger region" description="C4-type" evidence="6">
    <location>
        <begin position="4"/>
        <end position="25"/>
    </location>
</feature>
<dbReference type="GO" id="GO:0003899">
    <property type="term" value="F:DNA-directed RNA polymerase activity"/>
    <property type="evidence" value="ECO:0007669"/>
    <property type="project" value="InterPro"/>
</dbReference>
<evidence type="ECO:0000256" key="4">
    <source>
        <dbReference type="PIRNR" id="PIRNR005586"/>
    </source>
</evidence>
<reference evidence="8" key="1">
    <citation type="journal article" date="2014" name="Genome Biol. Evol.">
        <title>Pangenome evidence for extensive interdomain horizontal transfer affecting lineage core and shell genes in uncultured planktonic thaumarchaeota and euryarchaeota.</title>
        <authorList>
            <person name="Deschamps P."/>
            <person name="Zivanovic Y."/>
            <person name="Moreira D."/>
            <person name="Rodriguez-Valera F."/>
            <person name="Lopez-Garcia P."/>
        </authorList>
    </citation>
    <scope>NUCLEOTIDE SEQUENCE</scope>
</reference>
<feature type="domain" description="TFIIS-type" evidence="7">
    <location>
        <begin position="65"/>
        <end position="105"/>
    </location>
</feature>
<feature type="binding site" evidence="5">
    <location>
        <position position="97"/>
    </location>
    <ligand>
        <name>Zn(2+)</name>
        <dbReference type="ChEBI" id="CHEBI:29105"/>
        <label>2</label>
    </ligand>
</feature>
<feature type="binding site" evidence="5">
    <location>
        <position position="69"/>
    </location>
    <ligand>
        <name>Zn(2+)</name>
        <dbReference type="ChEBI" id="CHEBI:29105"/>
        <label>2</label>
    </ligand>
</feature>
<dbReference type="GO" id="GO:0008270">
    <property type="term" value="F:zinc ion binding"/>
    <property type="evidence" value="ECO:0007669"/>
    <property type="project" value="UniProtKB-KW"/>
</dbReference>
<keyword evidence="3 5" id="KW-0862">Zinc</keyword>
<protein>
    <submittedName>
        <fullName evidence="8">Transcription termination factor (Tfs)</fullName>
    </submittedName>
</protein>
<dbReference type="Gene3D" id="2.20.25.10">
    <property type="match status" value="1"/>
</dbReference>
<feature type="binding site" evidence="5">
    <location>
        <position position="25"/>
    </location>
    <ligand>
        <name>Zn(2+)</name>
        <dbReference type="ChEBI" id="CHEBI:29105"/>
        <label>1</label>
    </ligand>
</feature>
<keyword evidence="4" id="KW-0804">Transcription</keyword>
<evidence type="ECO:0000256" key="6">
    <source>
        <dbReference type="PIRSR" id="PIRSR005586-2"/>
    </source>
</evidence>
<evidence type="ECO:0000256" key="1">
    <source>
        <dbReference type="ARBA" id="ARBA00022723"/>
    </source>
</evidence>
<name>A0A075GF14_9ARCH</name>
<dbReference type="InterPro" id="IPR001222">
    <property type="entry name" value="Znf_TFIIS"/>
</dbReference>
<dbReference type="InterPro" id="IPR006288">
    <property type="entry name" value="TFS"/>
</dbReference>
<dbReference type="PANTHER" id="PTHR11239">
    <property type="entry name" value="DNA-DIRECTED RNA POLYMERASE"/>
    <property type="match status" value="1"/>
</dbReference>
<dbReference type="SMART" id="SM00440">
    <property type="entry name" value="ZnF_C2C2"/>
    <property type="match status" value="1"/>
</dbReference>
<keyword evidence="2 6" id="KW-0863">Zinc-finger</keyword>
<evidence type="ECO:0000256" key="2">
    <source>
        <dbReference type="ARBA" id="ARBA00022771"/>
    </source>
</evidence>
<evidence type="ECO:0000256" key="5">
    <source>
        <dbReference type="PIRSR" id="PIRSR005586-1"/>
    </source>
</evidence>
<keyword evidence="1 5" id="KW-0479">Metal-binding</keyword>
<proteinExistence type="inferred from homology"/>
<organism evidence="8">
    <name type="scientific">uncultured marine thaumarchaeote KM3_156_A10</name>
    <dbReference type="NCBI Taxonomy" id="1456021"/>
    <lineage>
        <taxon>Archaea</taxon>
        <taxon>Nitrososphaerota</taxon>
        <taxon>environmental samples</taxon>
    </lineage>
</organism>
<feature type="binding site" evidence="5">
    <location>
        <position position="72"/>
    </location>
    <ligand>
        <name>Zn(2+)</name>
        <dbReference type="ChEBI" id="CHEBI:29105"/>
        <label>2</label>
    </ligand>
</feature>
<dbReference type="NCBIfam" id="TIGR01384">
    <property type="entry name" value="TFS_arch"/>
    <property type="match status" value="1"/>
</dbReference>
<dbReference type="GO" id="GO:0006351">
    <property type="term" value="P:DNA-templated transcription"/>
    <property type="evidence" value="ECO:0007669"/>
    <property type="project" value="InterPro"/>
</dbReference>
<evidence type="ECO:0000259" key="7">
    <source>
        <dbReference type="PROSITE" id="PS51133"/>
    </source>
</evidence>
<feature type="binding site" evidence="5">
    <location>
        <position position="4"/>
    </location>
    <ligand>
        <name>Zn(2+)</name>
        <dbReference type="ChEBI" id="CHEBI:29105"/>
        <label>1</label>
    </ligand>
</feature>
<dbReference type="InterPro" id="IPR012164">
    <property type="entry name" value="Rpa12/Rpb9/Rpc10/TFS"/>
</dbReference>
<dbReference type="SUPFAM" id="SSF57783">
    <property type="entry name" value="Zinc beta-ribbon"/>
    <property type="match status" value="1"/>
</dbReference>
<dbReference type="PROSITE" id="PS51133">
    <property type="entry name" value="ZF_TFIIS_2"/>
    <property type="match status" value="1"/>
</dbReference>
<dbReference type="PANTHER" id="PTHR11239:SF12">
    <property type="entry name" value="DNA-DIRECTED RNA POLYMERASE III SUBUNIT RPC10"/>
    <property type="match status" value="1"/>
</dbReference>
<sequence>MEFCPNCETRLKKDANNSSLVCPKCQYVKQKSNKTKKERSQESDTGLLVMEENDIKESKGLESTIKIDCEKCHNHEGVSWAFQTRSADEPETKFYRCTKCNHTWRDYT</sequence>
<accession>A0A075GF14</accession>
<dbReference type="Pfam" id="PF01096">
    <property type="entry name" value="Zn_ribbon_TFIIS"/>
    <property type="match status" value="1"/>
</dbReference>
<evidence type="ECO:0000313" key="8">
    <source>
        <dbReference type="EMBL" id="AIF02319.1"/>
    </source>
</evidence>
<comment type="similarity">
    <text evidence="4">Belongs to the archaeal rpoM/eukaryotic RPA12/RPB9/RPC11 RNA polymerase family.</text>
</comment>
<feature type="binding site" evidence="5">
    <location>
        <position position="7"/>
    </location>
    <ligand>
        <name>Zn(2+)</name>
        <dbReference type="ChEBI" id="CHEBI:29105"/>
        <label>1</label>
    </ligand>
</feature>
<feature type="binding site" evidence="5">
    <location>
        <position position="22"/>
    </location>
    <ligand>
        <name>Zn(2+)</name>
        <dbReference type="ChEBI" id="CHEBI:29105"/>
        <label>1</label>
    </ligand>
</feature>
<dbReference type="PIRSF" id="PIRSF005586">
    <property type="entry name" value="RNApol_RpoM"/>
    <property type="match status" value="1"/>
</dbReference>
<evidence type="ECO:0000256" key="3">
    <source>
        <dbReference type="ARBA" id="ARBA00022833"/>
    </source>
</evidence>
<dbReference type="AlphaFoldDB" id="A0A075GF14"/>
<feature type="binding site" evidence="5">
    <location>
        <position position="100"/>
    </location>
    <ligand>
        <name>Zn(2+)</name>
        <dbReference type="ChEBI" id="CHEBI:29105"/>
        <label>2</label>
    </ligand>
</feature>
<dbReference type="GO" id="GO:0006355">
    <property type="term" value="P:regulation of DNA-templated transcription"/>
    <property type="evidence" value="ECO:0007669"/>
    <property type="project" value="InterPro"/>
</dbReference>